<dbReference type="VEuPathDB" id="AmoebaDB:DICPUDRAFT_24880"/>
<reference evidence="2" key="1">
    <citation type="journal article" date="2011" name="Genome Biol.">
        <title>Comparative genomics of the social amoebae Dictyostelium discoideum and Dictyostelium purpureum.</title>
        <authorList>
            <consortium name="US DOE Joint Genome Institute (JGI-PGF)"/>
            <person name="Sucgang R."/>
            <person name="Kuo A."/>
            <person name="Tian X."/>
            <person name="Salerno W."/>
            <person name="Parikh A."/>
            <person name="Feasley C.L."/>
            <person name="Dalin E."/>
            <person name="Tu H."/>
            <person name="Huang E."/>
            <person name="Barry K."/>
            <person name="Lindquist E."/>
            <person name="Shapiro H."/>
            <person name="Bruce D."/>
            <person name="Schmutz J."/>
            <person name="Salamov A."/>
            <person name="Fey P."/>
            <person name="Gaudet P."/>
            <person name="Anjard C."/>
            <person name="Babu M.M."/>
            <person name="Basu S."/>
            <person name="Bushmanova Y."/>
            <person name="van der Wel H."/>
            <person name="Katoh-Kurasawa M."/>
            <person name="Dinh C."/>
            <person name="Coutinho P.M."/>
            <person name="Saito T."/>
            <person name="Elias M."/>
            <person name="Schaap P."/>
            <person name="Kay R.R."/>
            <person name="Henrissat B."/>
            <person name="Eichinger L."/>
            <person name="Rivero F."/>
            <person name="Putnam N.H."/>
            <person name="West C.M."/>
            <person name="Loomis W.F."/>
            <person name="Chisholm R.L."/>
            <person name="Shaulsky G."/>
            <person name="Strassmann J.E."/>
            <person name="Queller D.C."/>
            <person name="Kuspa A."/>
            <person name="Grigoriev I.V."/>
        </authorList>
    </citation>
    <scope>NUCLEOTIDE SEQUENCE [LARGE SCALE GENOMIC DNA]</scope>
    <source>
        <strain evidence="2">QSDP1</strain>
    </source>
</reference>
<dbReference type="Pfam" id="PF05725">
    <property type="entry name" value="FNIP"/>
    <property type="match status" value="1"/>
</dbReference>
<feature type="non-terminal residue" evidence="1">
    <location>
        <position position="1"/>
    </location>
</feature>
<gene>
    <name evidence="1" type="ORF">DICPUDRAFT_24880</name>
</gene>
<dbReference type="OrthoDB" id="7600006at2759"/>
<protein>
    <submittedName>
        <fullName evidence="1">Uncharacterized protein</fullName>
    </submittedName>
</protein>
<dbReference type="KEGG" id="dpp:DICPUDRAFT_24880"/>
<dbReference type="Proteomes" id="UP000001064">
    <property type="component" value="Unassembled WGS sequence"/>
</dbReference>
<dbReference type="InParanoid" id="F0Z639"/>
<evidence type="ECO:0000313" key="1">
    <source>
        <dbReference type="EMBL" id="EGC40588.1"/>
    </source>
</evidence>
<proteinExistence type="predicted"/>
<name>F0Z639_DICPU</name>
<evidence type="ECO:0000313" key="2">
    <source>
        <dbReference type="Proteomes" id="UP000001064"/>
    </source>
</evidence>
<accession>F0Z639</accession>
<dbReference type="FunCoup" id="F0Z639">
    <property type="interactions" value="937"/>
</dbReference>
<dbReference type="RefSeq" id="XP_003282924.1">
    <property type="nucleotide sequence ID" value="XM_003282876.1"/>
</dbReference>
<dbReference type="EMBL" id="GL870941">
    <property type="protein sequence ID" value="EGC40588.1"/>
    <property type="molecule type" value="Genomic_DNA"/>
</dbReference>
<dbReference type="AlphaFoldDB" id="F0Z639"/>
<dbReference type="InterPro" id="IPR008615">
    <property type="entry name" value="FNIP"/>
</dbReference>
<organism evidence="1 2">
    <name type="scientific">Dictyostelium purpureum</name>
    <name type="common">Slime mold</name>
    <dbReference type="NCBI Taxonomy" id="5786"/>
    <lineage>
        <taxon>Eukaryota</taxon>
        <taxon>Amoebozoa</taxon>
        <taxon>Evosea</taxon>
        <taxon>Eumycetozoa</taxon>
        <taxon>Dictyostelia</taxon>
        <taxon>Dictyosteliales</taxon>
        <taxon>Dictyosteliaceae</taxon>
        <taxon>Dictyostelium</taxon>
    </lineage>
</organism>
<dbReference type="GeneID" id="10503340"/>
<keyword evidence="2" id="KW-1185">Reference proteome</keyword>
<sequence length="62" mass="7126">IPNHLAYLEFSNGFSQRITRGIIPDSITSIYMGDVVYPLEPDSISNPKQSINFYPEYIHPRL</sequence>